<keyword evidence="8" id="KW-0965">Cell junction</keyword>
<evidence type="ECO:0000256" key="7">
    <source>
        <dbReference type="ARBA" id="ARBA00022692"/>
    </source>
</evidence>
<dbReference type="AlphaFoldDB" id="A0A2G8KE10"/>
<evidence type="ECO:0000256" key="3">
    <source>
        <dbReference type="ARBA" id="ARBA00004651"/>
    </source>
</evidence>
<evidence type="ECO:0000256" key="9">
    <source>
        <dbReference type="ARBA" id="ARBA00022989"/>
    </source>
</evidence>
<keyword evidence="15" id="KW-0732">Signal</keyword>
<keyword evidence="9 14" id="KW-1133">Transmembrane helix</keyword>
<dbReference type="PIRSF" id="PIRSF002419">
    <property type="entry name" value="Tetraspanin"/>
    <property type="match status" value="1"/>
</dbReference>
<keyword evidence="7 14" id="KW-0812">Transmembrane</keyword>
<comment type="subcellular location">
    <subcellularLocation>
        <location evidence="2">Cell junction</location>
        <location evidence="2">Adherens junction</location>
    </subcellularLocation>
    <subcellularLocation>
        <location evidence="3">Cell membrane</location>
        <topology evidence="3">Multi-pass membrane protein</topology>
    </subcellularLocation>
    <subcellularLocation>
        <location evidence="1">Cytoplasm</location>
    </subcellularLocation>
    <subcellularLocation>
        <location evidence="14">Membrane</location>
        <topology evidence="14">Multi-pass membrane protein</topology>
    </subcellularLocation>
</comment>
<feature type="transmembrane region" description="Helical" evidence="14">
    <location>
        <begin position="77"/>
        <end position="96"/>
    </location>
</feature>
<evidence type="ECO:0000256" key="1">
    <source>
        <dbReference type="ARBA" id="ARBA00004496"/>
    </source>
</evidence>
<feature type="signal peptide" evidence="15">
    <location>
        <begin position="1"/>
        <end position="18"/>
    </location>
</feature>
<evidence type="ECO:0000256" key="5">
    <source>
        <dbReference type="ARBA" id="ARBA00022475"/>
    </source>
</evidence>
<feature type="chain" id="PRO_5013748550" description="Tetraspanin" evidence="15">
    <location>
        <begin position="19"/>
        <end position="254"/>
    </location>
</feature>
<evidence type="ECO:0000256" key="15">
    <source>
        <dbReference type="SAM" id="SignalP"/>
    </source>
</evidence>
<proteinExistence type="inferred from homology"/>
<dbReference type="OrthoDB" id="2014092at2759"/>
<dbReference type="Gene3D" id="1.10.1450.10">
    <property type="entry name" value="Tetraspanin"/>
    <property type="match status" value="1"/>
</dbReference>
<sequence length="254" mass="28276">MNQVLIVGLFFIAAGIWAFHDRGVFNEFQSLSTNEVSFLTDPVIWLFVLGGVVFMLGTLGCLGALRENICMLKCFSIIMGLILLLEIGGGCAIYFYRAQIQAQFQKSLTDVTITDYRENADFQDLIDALQSGLSCCGVNSYEDWDNNIYFNCSGPANNPEACGVPFSCCIPDQASGVANTQCGYGVRSPEQQNTFHTKIYTTGCADMFTMWINRYLYYIAGIAGVIVLVELFGFCFAHSLVNDIKRQKARWAHR</sequence>
<feature type="transmembrane region" description="Helical" evidence="14">
    <location>
        <begin position="215"/>
        <end position="241"/>
    </location>
</feature>
<dbReference type="InterPro" id="IPR018499">
    <property type="entry name" value="Tetraspanin/Peripherin"/>
</dbReference>
<keyword evidence="5" id="KW-1003">Cell membrane</keyword>
<dbReference type="PANTHER" id="PTHR19282:SF431">
    <property type="entry name" value="TETRASPANIN 26A, ISOFORM B-RELATED"/>
    <property type="match status" value="1"/>
</dbReference>
<evidence type="ECO:0000313" key="16">
    <source>
        <dbReference type="EMBL" id="PIK46241.1"/>
    </source>
</evidence>
<feature type="transmembrane region" description="Helical" evidence="14">
    <location>
        <begin position="42"/>
        <end position="65"/>
    </location>
</feature>
<dbReference type="Proteomes" id="UP000230750">
    <property type="component" value="Unassembled WGS sequence"/>
</dbReference>
<feature type="disulfide bond" evidence="13">
    <location>
        <begin position="136"/>
        <end position="152"/>
    </location>
</feature>
<dbReference type="GO" id="GO:0065003">
    <property type="term" value="P:protein-containing complex assembly"/>
    <property type="evidence" value="ECO:0007669"/>
    <property type="project" value="UniProtKB-ARBA"/>
</dbReference>
<dbReference type="GO" id="GO:0005886">
    <property type="term" value="C:plasma membrane"/>
    <property type="evidence" value="ECO:0007669"/>
    <property type="project" value="UniProtKB-SubCell"/>
</dbReference>
<dbReference type="STRING" id="307972.A0A2G8KE10"/>
<evidence type="ECO:0000256" key="2">
    <source>
        <dbReference type="ARBA" id="ARBA00004536"/>
    </source>
</evidence>
<keyword evidence="6" id="KW-0963">Cytoplasm</keyword>
<dbReference type="EMBL" id="MRZV01000658">
    <property type="protein sequence ID" value="PIK46241.1"/>
    <property type="molecule type" value="Genomic_DNA"/>
</dbReference>
<comment type="similarity">
    <text evidence="4 14">Belongs to the tetraspanin (TM4SF) family.</text>
</comment>
<keyword evidence="17" id="KW-1185">Reference proteome</keyword>
<dbReference type="GO" id="GO:0005912">
    <property type="term" value="C:adherens junction"/>
    <property type="evidence" value="ECO:0007669"/>
    <property type="project" value="UniProtKB-SubCell"/>
</dbReference>
<evidence type="ECO:0000256" key="11">
    <source>
        <dbReference type="ARBA" id="ARBA00023157"/>
    </source>
</evidence>
<comment type="caution">
    <text evidence="16">The sequence shown here is derived from an EMBL/GenBank/DDBJ whole genome shotgun (WGS) entry which is preliminary data.</text>
</comment>
<accession>A0A2G8KE10</accession>
<dbReference type="GO" id="GO:0019899">
    <property type="term" value="F:enzyme binding"/>
    <property type="evidence" value="ECO:0007669"/>
    <property type="project" value="UniProtKB-ARBA"/>
</dbReference>
<dbReference type="GO" id="GO:0072659">
    <property type="term" value="P:protein localization to plasma membrane"/>
    <property type="evidence" value="ECO:0007669"/>
    <property type="project" value="UniProtKB-ARBA"/>
</dbReference>
<gene>
    <name evidence="16" type="ORF">BSL78_16900</name>
</gene>
<dbReference type="Pfam" id="PF00335">
    <property type="entry name" value="Tetraspanin"/>
    <property type="match status" value="1"/>
</dbReference>
<dbReference type="InterPro" id="IPR018503">
    <property type="entry name" value="Tetraspanin_CS"/>
</dbReference>
<evidence type="ECO:0000256" key="6">
    <source>
        <dbReference type="ARBA" id="ARBA00022490"/>
    </source>
</evidence>
<dbReference type="PROSITE" id="PS00421">
    <property type="entry name" value="TM4_1"/>
    <property type="match status" value="1"/>
</dbReference>
<dbReference type="InterPro" id="IPR008952">
    <property type="entry name" value="Tetraspanin_EC2_sf"/>
</dbReference>
<keyword evidence="12" id="KW-0325">Glycoprotein</keyword>
<dbReference type="PRINTS" id="PR00259">
    <property type="entry name" value="TMFOUR"/>
</dbReference>
<dbReference type="SUPFAM" id="SSF48652">
    <property type="entry name" value="Tetraspanin"/>
    <property type="match status" value="1"/>
</dbReference>
<evidence type="ECO:0000256" key="13">
    <source>
        <dbReference type="PIRSR" id="PIRSR002419-1"/>
    </source>
</evidence>
<dbReference type="PANTHER" id="PTHR19282">
    <property type="entry name" value="TETRASPANIN"/>
    <property type="match status" value="1"/>
</dbReference>
<dbReference type="FunFam" id="1.10.1450.10:FF:000007">
    <property type="entry name" value="Tetraspanin"/>
    <property type="match status" value="1"/>
</dbReference>
<evidence type="ECO:0000256" key="10">
    <source>
        <dbReference type="ARBA" id="ARBA00023136"/>
    </source>
</evidence>
<name>A0A2G8KE10_STIJA</name>
<dbReference type="GO" id="GO:0046930">
    <property type="term" value="C:pore complex"/>
    <property type="evidence" value="ECO:0007669"/>
    <property type="project" value="UniProtKB-ARBA"/>
</dbReference>
<dbReference type="InterPro" id="IPR000301">
    <property type="entry name" value="Tetraspanin_animals"/>
</dbReference>
<dbReference type="GO" id="GO:0051604">
    <property type="term" value="P:protein maturation"/>
    <property type="evidence" value="ECO:0007669"/>
    <property type="project" value="UniProtKB-ARBA"/>
</dbReference>
<evidence type="ECO:0000256" key="4">
    <source>
        <dbReference type="ARBA" id="ARBA00006840"/>
    </source>
</evidence>
<dbReference type="GO" id="GO:0005737">
    <property type="term" value="C:cytoplasm"/>
    <property type="evidence" value="ECO:0007669"/>
    <property type="project" value="UniProtKB-SubCell"/>
</dbReference>
<evidence type="ECO:0000256" key="8">
    <source>
        <dbReference type="ARBA" id="ARBA00022949"/>
    </source>
</evidence>
<evidence type="ECO:0000256" key="12">
    <source>
        <dbReference type="ARBA" id="ARBA00023180"/>
    </source>
</evidence>
<organism evidence="16 17">
    <name type="scientific">Stichopus japonicus</name>
    <name type="common">Sea cucumber</name>
    <dbReference type="NCBI Taxonomy" id="307972"/>
    <lineage>
        <taxon>Eukaryota</taxon>
        <taxon>Metazoa</taxon>
        <taxon>Echinodermata</taxon>
        <taxon>Eleutherozoa</taxon>
        <taxon>Echinozoa</taxon>
        <taxon>Holothuroidea</taxon>
        <taxon>Aspidochirotacea</taxon>
        <taxon>Aspidochirotida</taxon>
        <taxon>Stichopodidae</taxon>
        <taxon>Apostichopus</taxon>
    </lineage>
</organism>
<evidence type="ECO:0000256" key="14">
    <source>
        <dbReference type="RuleBase" id="RU361218"/>
    </source>
</evidence>
<keyword evidence="11 13" id="KW-1015">Disulfide bond</keyword>
<evidence type="ECO:0000313" key="17">
    <source>
        <dbReference type="Proteomes" id="UP000230750"/>
    </source>
</evidence>
<keyword evidence="10 14" id="KW-0472">Membrane</keyword>
<protein>
    <recommendedName>
        <fullName evidence="14">Tetraspanin</fullName>
    </recommendedName>
</protein>
<comment type="caution">
    <text evidence="14">Lacks conserved residue(s) required for the propagation of feature annotation.</text>
</comment>
<reference evidence="16 17" key="1">
    <citation type="journal article" date="2017" name="PLoS Biol.">
        <title>The sea cucumber genome provides insights into morphological evolution and visceral regeneration.</title>
        <authorList>
            <person name="Zhang X."/>
            <person name="Sun L."/>
            <person name="Yuan J."/>
            <person name="Sun Y."/>
            <person name="Gao Y."/>
            <person name="Zhang L."/>
            <person name="Li S."/>
            <person name="Dai H."/>
            <person name="Hamel J.F."/>
            <person name="Liu C."/>
            <person name="Yu Y."/>
            <person name="Liu S."/>
            <person name="Lin W."/>
            <person name="Guo K."/>
            <person name="Jin S."/>
            <person name="Xu P."/>
            <person name="Storey K.B."/>
            <person name="Huan P."/>
            <person name="Zhang T."/>
            <person name="Zhou Y."/>
            <person name="Zhang J."/>
            <person name="Lin C."/>
            <person name="Li X."/>
            <person name="Xing L."/>
            <person name="Huo D."/>
            <person name="Sun M."/>
            <person name="Wang L."/>
            <person name="Mercier A."/>
            <person name="Li F."/>
            <person name="Yang H."/>
            <person name="Xiang J."/>
        </authorList>
    </citation>
    <scope>NUCLEOTIDE SEQUENCE [LARGE SCALE GENOMIC DNA]</scope>
    <source>
        <strain evidence="16">Shaxun</strain>
        <tissue evidence="16">Muscle</tissue>
    </source>
</reference>